<reference evidence="14 15" key="1">
    <citation type="journal article" date="2014" name="Genome Announc.">
        <title>Complete Genome Sequence of the Bovine Mastitis Pathogen Mycoplasma californicum Strain ST-6T (ATCC 33461T).</title>
        <authorList>
            <person name="Calcutt M.J."/>
            <person name="Foecking M.F."/>
            <person name="Fox L.K."/>
        </authorList>
    </citation>
    <scope>NUCLEOTIDE SEQUENCE [LARGE SCALE GENOMIC DNA]</scope>
    <source>
        <strain evidence="14 15">ST-6</strain>
    </source>
</reference>
<dbReference type="GO" id="GO:0070042">
    <property type="term" value="F:rRNA (uridine-N3-)-methyltransferase activity"/>
    <property type="evidence" value="ECO:0007669"/>
    <property type="project" value="TreeGrafter"/>
</dbReference>
<evidence type="ECO:0000256" key="7">
    <source>
        <dbReference type="ARBA" id="ARBA00022603"/>
    </source>
</evidence>
<evidence type="ECO:0000256" key="5">
    <source>
        <dbReference type="ARBA" id="ARBA00022490"/>
    </source>
</evidence>
<dbReference type="InterPro" id="IPR046886">
    <property type="entry name" value="RsmE_MTase_dom"/>
</dbReference>
<organism evidence="14 15">
    <name type="scientific">Mycoplasmopsis californica</name>
    <dbReference type="NCBI Taxonomy" id="2113"/>
    <lineage>
        <taxon>Bacteria</taxon>
        <taxon>Bacillati</taxon>
        <taxon>Mycoplasmatota</taxon>
        <taxon>Mycoplasmoidales</taxon>
        <taxon>Metamycoplasmataceae</taxon>
        <taxon>Mycoplasmopsis</taxon>
    </lineage>
</organism>
<dbReference type="eggNOG" id="COG1385">
    <property type="taxonomic scope" value="Bacteria"/>
</dbReference>
<dbReference type="EMBL" id="CP007521">
    <property type="protein sequence ID" value="AIA29533.1"/>
    <property type="molecule type" value="Genomic_DNA"/>
</dbReference>
<evidence type="ECO:0000256" key="3">
    <source>
        <dbReference type="ARBA" id="ARBA00012328"/>
    </source>
</evidence>
<evidence type="ECO:0000256" key="10">
    <source>
        <dbReference type="ARBA" id="ARBA00025699"/>
    </source>
</evidence>
<dbReference type="CDD" id="cd18084">
    <property type="entry name" value="RsmE-like"/>
    <property type="match status" value="1"/>
</dbReference>
<comment type="catalytic activity">
    <reaction evidence="11 12">
        <text>uridine(1498) in 16S rRNA + S-adenosyl-L-methionine = N(3)-methyluridine(1498) in 16S rRNA + S-adenosyl-L-homocysteine + H(+)</text>
        <dbReference type="Rhea" id="RHEA:42920"/>
        <dbReference type="Rhea" id="RHEA-COMP:10283"/>
        <dbReference type="Rhea" id="RHEA-COMP:10284"/>
        <dbReference type="ChEBI" id="CHEBI:15378"/>
        <dbReference type="ChEBI" id="CHEBI:57856"/>
        <dbReference type="ChEBI" id="CHEBI:59789"/>
        <dbReference type="ChEBI" id="CHEBI:65315"/>
        <dbReference type="ChEBI" id="CHEBI:74502"/>
        <dbReference type="EC" id="2.1.1.193"/>
    </reaction>
</comment>
<keyword evidence="9 12" id="KW-0949">S-adenosyl-L-methionine</keyword>
<keyword evidence="15" id="KW-1185">Reference proteome</keyword>
<dbReference type="GO" id="GO:0070475">
    <property type="term" value="P:rRNA base methylation"/>
    <property type="evidence" value="ECO:0007669"/>
    <property type="project" value="TreeGrafter"/>
</dbReference>
<keyword evidence="5 12" id="KW-0963">Cytoplasm</keyword>
<proteinExistence type="inferred from homology"/>
<dbReference type="EC" id="2.1.1.193" evidence="3 12"/>
<dbReference type="AlphaFoldDB" id="A0A059XRT8"/>
<dbReference type="GO" id="GO:0005737">
    <property type="term" value="C:cytoplasm"/>
    <property type="evidence" value="ECO:0007669"/>
    <property type="project" value="UniProtKB-SubCell"/>
</dbReference>
<dbReference type="Gene3D" id="3.40.1280.10">
    <property type="match status" value="1"/>
</dbReference>
<sequence length="232" mass="26910">MHRFFCDQKDGDTFVLDSNLLHHIKVARLENENFLINYKNQFYECFFEKNTEKAHIIAQWNIDNEFNGNVVLAAPIIKPDRFEWMLEKSVELGVKTIIPTISQYCNHKLIESNFNPKKYMRYQTKIKNAAEQSFRNILPQITQPDKLLNTISHYAKLNYTIYVAHETLNSEYQITSLTTNSLIVAGPEGGFNDKEIQAIKDLNYSKIIFISLGKRILRAETAAIAMLAKIQE</sequence>
<evidence type="ECO:0000256" key="6">
    <source>
        <dbReference type="ARBA" id="ARBA00022552"/>
    </source>
</evidence>
<accession>A0A059XRT8</accession>
<dbReference type="PANTHER" id="PTHR30027:SF3">
    <property type="entry name" value="16S RRNA (URACIL(1498)-N(3))-METHYLTRANSFERASE"/>
    <property type="match status" value="1"/>
</dbReference>
<comment type="similarity">
    <text evidence="2 12">Belongs to the RNA methyltransferase RsmE family.</text>
</comment>
<evidence type="ECO:0000256" key="4">
    <source>
        <dbReference type="ARBA" id="ARBA00013673"/>
    </source>
</evidence>
<evidence type="ECO:0000256" key="2">
    <source>
        <dbReference type="ARBA" id="ARBA00005528"/>
    </source>
</evidence>
<keyword evidence="8 12" id="KW-0808">Transferase</keyword>
<evidence type="ECO:0000256" key="11">
    <source>
        <dbReference type="ARBA" id="ARBA00047944"/>
    </source>
</evidence>
<dbReference type="Pfam" id="PF04452">
    <property type="entry name" value="Methyltrans_RNA"/>
    <property type="match status" value="1"/>
</dbReference>
<feature type="domain" description="Ribosomal RNA small subunit methyltransferase E methyltransferase" evidence="13">
    <location>
        <begin position="67"/>
        <end position="231"/>
    </location>
</feature>
<dbReference type="InterPro" id="IPR029028">
    <property type="entry name" value="Alpha/beta_knot_MTases"/>
</dbReference>
<name>A0A059XRT8_9BACT</name>
<comment type="function">
    <text evidence="10 12">Specifically methylates the N3 position of the uracil ring of uridine 1498 (m3U1498) in 16S rRNA. Acts on the fully assembled 30S ribosomal subunit.</text>
</comment>
<evidence type="ECO:0000256" key="9">
    <source>
        <dbReference type="ARBA" id="ARBA00022691"/>
    </source>
</evidence>
<keyword evidence="7 12" id="KW-0489">Methyltransferase</keyword>
<dbReference type="InterPro" id="IPR006700">
    <property type="entry name" value="RsmE"/>
</dbReference>
<dbReference type="NCBIfam" id="TIGR00046">
    <property type="entry name" value="RsmE family RNA methyltransferase"/>
    <property type="match status" value="1"/>
</dbReference>
<evidence type="ECO:0000256" key="8">
    <source>
        <dbReference type="ARBA" id="ARBA00022679"/>
    </source>
</evidence>
<dbReference type="KEGG" id="mcr:MCFN_01960"/>
<evidence type="ECO:0000313" key="15">
    <source>
        <dbReference type="Proteomes" id="UP000027088"/>
    </source>
</evidence>
<dbReference type="PIRSF" id="PIRSF015601">
    <property type="entry name" value="MTase_slr0722"/>
    <property type="match status" value="1"/>
</dbReference>
<evidence type="ECO:0000313" key="14">
    <source>
        <dbReference type="EMBL" id="AIA29533.1"/>
    </source>
</evidence>
<protein>
    <recommendedName>
        <fullName evidence="4 12">Ribosomal RNA small subunit methyltransferase E</fullName>
        <ecNumber evidence="3 12">2.1.1.193</ecNumber>
    </recommendedName>
</protein>
<dbReference type="NCBIfam" id="NF008701">
    <property type="entry name" value="PRK11713.5-5"/>
    <property type="match status" value="1"/>
</dbReference>
<dbReference type="InterPro" id="IPR029026">
    <property type="entry name" value="tRNA_m1G_MTases_N"/>
</dbReference>
<dbReference type="SUPFAM" id="SSF75217">
    <property type="entry name" value="alpha/beta knot"/>
    <property type="match status" value="1"/>
</dbReference>
<keyword evidence="6 12" id="KW-0698">rRNA processing</keyword>
<evidence type="ECO:0000256" key="1">
    <source>
        <dbReference type="ARBA" id="ARBA00004496"/>
    </source>
</evidence>
<comment type="subcellular location">
    <subcellularLocation>
        <location evidence="1 12">Cytoplasm</location>
    </subcellularLocation>
</comment>
<evidence type="ECO:0000259" key="13">
    <source>
        <dbReference type="Pfam" id="PF04452"/>
    </source>
</evidence>
<evidence type="ECO:0000256" key="12">
    <source>
        <dbReference type="PIRNR" id="PIRNR015601"/>
    </source>
</evidence>
<dbReference type="Proteomes" id="UP000027088">
    <property type="component" value="Chromosome"/>
</dbReference>
<dbReference type="RefSeq" id="WP_038561757.1">
    <property type="nucleotide sequence ID" value="NZ_CP007521.1"/>
</dbReference>
<gene>
    <name evidence="14" type="primary">rsmE</name>
    <name evidence="14" type="ORF">MCFN_01960</name>
</gene>
<dbReference type="PANTHER" id="PTHR30027">
    <property type="entry name" value="RIBOSOMAL RNA SMALL SUBUNIT METHYLTRANSFERASE E"/>
    <property type="match status" value="1"/>
</dbReference>